<feature type="transmembrane region" description="Helical" evidence="1">
    <location>
        <begin position="54"/>
        <end position="75"/>
    </location>
</feature>
<reference evidence="3" key="3">
    <citation type="submission" date="2022-08" db="EMBL/GenBank/DDBJ databases">
        <title>Whole genome sequencing of non-tuberculosis mycobacteria type-strains.</title>
        <authorList>
            <person name="Igarashi Y."/>
            <person name="Osugi A."/>
            <person name="Mitarai S."/>
        </authorList>
    </citation>
    <scope>NUCLEOTIDE SEQUENCE</scope>
    <source>
        <strain evidence="3">JCM 16372</strain>
    </source>
</reference>
<dbReference type="EMBL" id="JACKRN010000915">
    <property type="protein sequence ID" value="MCV7073673.1"/>
    <property type="molecule type" value="Genomic_DNA"/>
</dbReference>
<feature type="transmembrane region" description="Helical" evidence="1">
    <location>
        <begin position="129"/>
        <end position="148"/>
    </location>
</feature>
<organism evidence="2 5">
    <name type="scientific">Mycolicibacterium rufum</name>
    <dbReference type="NCBI Taxonomy" id="318424"/>
    <lineage>
        <taxon>Bacteria</taxon>
        <taxon>Bacillati</taxon>
        <taxon>Actinomycetota</taxon>
        <taxon>Actinomycetes</taxon>
        <taxon>Mycobacteriales</taxon>
        <taxon>Mycobacteriaceae</taxon>
        <taxon>Mycolicibacterium</taxon>
    </lineage>
</organism>
<keyword evidence="1" id="KW-0472">Membrane</keyword>
<evidence type="ECO:0000313" key="3">
    <source>
        <dbReference type="EMBL" id="ULP35705.1"/>
    </source>
</evidence>
<reference evidence="2" key="2">
    <citation type="journal article" date="2022" name="BMC Genomics">
        <title>Comparative genome analysis of mycobacteria focusing on tRNA and non-coding RNA.</title>
        <authorList>
            <person name="Behra P.R.K."/>
            <person name="Pettersson B.M.F."/>
            <person name="Ramesh M."/>
            <person name="Das S."/>
            <person name="Dasgupta S."/>
            <person name="Kirsebom L.A."/>
        </authorList>
    </citation>
    <scope>NUCLEOTIDE SEQUENCE</scope>
    <source>
        <strain evidence="2">DSM 45406</strain>
    </source>
</reference>
<keyword evidence="4" id="KW-1185">Reference proteome</keyword>
<dbReference type="EMBL" id="CP092427">
    <property type="protein sequence ID" value="ULP35705.1"/>
    <property type="molecule type" value="Genomic_DNA"/>
</dbReference>
<reference evidence="2" key="1">
    <citation type="submission" date="2020-07" db="EMBL/GenBank/DDBJ databases">
        <authorList>
            <person name="Pettersson B.M.F."/>
            <person name="Behra P.R.K."/>
            <person name="Ramesh M."/>
            <person name="Das S."/>
            <person name="Dasgupta S."/>
            <person name="Kirsebom L.A."/>
        </authorList>
    </citation>
    <scope>NUCLEOTIDE SEQUENCE</scope>
    <source>
        <strain evidence="2">DSM 45406</strain>
    </source>
</reference>
<dbReference type="Proteomes" id="UP001055159">
    <property type="component" value="Chromosome"/>
</dbReference>
<evidence type="ECO:0000313" key="5">
    <source>
        <dbReference type="Proteomes" id="UP001140272"/>
    </source>
</evidence>
<name>A0A9X3BJS8_9MYCO</name>
<feature type="transmembrane region" description="Helical" evidence="1">
    <location>
        <begin position="96"/>
        <end position="117"/>
    </location>
</feature>
<evidence type="ECO:0000313" key="4">
    <source>
        <dbReference type="Proteomes" id="UP001055159"/>
    </source>
</evidence>
<gene>
    <name evidence="2" type="ORF">H7H73_28600</name>
    <name evidence="3" type="ORF">MJO55_20990</name>
</gene>
<keyword evidence="1" id="KW-1133">Transmembrane helix</keyword>
<protein>
    <recommendedName>
        <fullName evidence="6">Transmembrane protein</fullName>
    </recommendedName>
</protein>
<sequence>MEEVTPGDARAALDAVGQARARVADEVGLPQWYWWLLASAWLVLGVIGDIGPQWLAIAATVAFGLAHSTIAARRLDGRRRTRRLQIRSEIAGRRTPAVVIGMLLALVAVTIVAGVVLHEDGARHPGIGAAVLVAAIVGLRGDGMLRVLRRWARA</sequence>
<evidence type="ECO:0008006" key="6">
    <source>
        <dbReference type="Google" id="ProtNLM"/>
    </source>
</evidence>
<proteinExistence type="predicted"/>
<accession>A0A9X3BJS8</accession>
<evidence type="ECO:0000313" key="2">
    <source>
        <dbReference type="EMBL" id="MCV7073673.1"/>
    </source>
</evidence>
<evidence type="ECO:0000256" key="1">
    <source>
        <dbReference type="SAM" id="Phobius"/>
    </source>
</evidence>
<dbReference type="RefSeq" id="WP_043411739.1">
    <property type="nucleotide sequence ID" value="NZ_CP092427.2"/>
</dbReference>
<keyword evidence="1" id="KW-0812">Transmembrane</keyword>
<dbReference type="AlphaFoldDB" id="A0A9X3BJS8"/>
<dbReference type="Proteomes" id="UP001140272">
    <property type="component" value="Unassembled WGS sequence"/>
</dbReference>